<comment type="caution">
    <text evidence="4">The sequence shown here is derived from an EMBL/GenBank/DDBJ whole genome shotgun (WGS) entry which is preliminary data.</text>
</comment>
<keyword evidence="5" id="KW-1185">Reference proteome</keyword>
<gene>
    <name evidence="4" type="ORF">SPHA_24602</name>
</gene>
<accession>A0A812BPX0</accession>
<sequence length="199" mass="21508">MSFQGPGLGQERVNRKQLLEQLEEKKKILRMQAQHNQTGSSASVPSSPVTSPSVTSPTAGSPASPTNNGNIPPGSITPTMPIGMPSATPLNTGREINPMLINPLTAPSSYDASPMTPAQRTALQHAHANSVGYFIPQDSSFGNLILPMSTFPVLFMFAFFSSFHIFLLGKLQTLLFLLFSQEDAVNLLFLSFPCYLPQI</sequence>
<dbReference type="AlphaFoldDB" id="A0A812BPX0"/>
<feature type="region of interest" description="Disordered" evidence="2">
    <location>
        <begin position="24"/>
        <end position="98"/>
    </location>
</feature>
<evidence type="ECO:0000313" key="5">
    <source>
        <dbReference type="Proteomes" id="UP000597762"/>
    </source>
</evidence>
<dbReference type="PANTHER" id="PTHR31526">
    <property type="entry name" value="SOSS COMPLEX SUBUNIT C"/>
    <property type="match status" value="1"/>
</dbReference>
<feature type="transmembrane region" description="Helical" evidence="3">
    <location>
        <begin position="144"/>
        <end position="168"/>
    </location>
</feature>
<keyword evidence="3" id="KW-1133">Transmembrane helix</keyword>
<feature type="compositionally biased region" description="Low complexity" evidence="2">
    <location>
        <begin position="38"/>
        <end position="66"/>
    </location>
</feature>
<dbReference type="GO" id="GO:0005654">
    <property type="term" value="C:nucleoplasm"/>
    <property type="evidence" value="ECO:0007669"/>
    <property type="project" value="TreeGrafter"/>
</dbReference>
<evidence type="ECO:0000313" key="4">
    <source>
        <dbReference type="EMBL" id="CAE1245196.1"/>
    </source>
</evidence>
<reference evidence="4" key="1">
    <citation type="submission" date="2021-01" db="EMBL/GenBank/DDBJ databases">
        <authorList>
            <person name="Li R."/>
            <person name="Bekaert M."/>
        </authorList>
    </citation>
    <scope>NUCLEOTIDE SEQUENCE</scope>
    <source>
        <strain evidence="4">Farmed</strain>
    </source>
</reference>
<evidence type="ECO:0000256" key="3">
    <source>
        <dbReference type="SAM" id="Phobius"/>
    </source>
</evidence>
<comment type="similarity">
    <text evidence="1">Belongs to the SOSS-C family.</text>
</comment>
<dbReference type="OrthoDB" id="6151994at2759"/>
<dbReference type="Proteomes" id="UP000597762">
    <property type="component" value="Unassembled WGS sequence"/>
</dbReference>
<organism evidence="4 5">
    <name type="scientific">Acanthosepion pharaonis</name>
    <name type="common">Pharaoh cuttlefish</name>
    <name type="synonym">Sepia pharaonis</name>
    <dbReference type="NCBI Taxonomy" id="158019"/>
    <lineage>
        <taxon>Eukaryota</taxon>
        <taxon>Metazoa</taxon>
        <taxon>Spiralia</taxon>
        <taxon>Lophotrochozoa</taxon>
        <taxon>Mollusca</taxon>
        <taxon>Cephalopoda</taxon>
        <taxon>Coleoidea</taxon>
        <taxon>Decapodiformes</taxon>
        <taxon>Sepiida</taxon>
        <taxon>Sepiina</taxon>
        <taxon>Sepiidae</taxon>
        <taxon>Acanthosepion</taxon>
    </lineage>
</organism>
<dbReference type="InterPro" id="IPR031821">
    <property type="entry name" value="SOSSC"/>
</dbReference>
<dbReference type="GO" id="GO:0006281">
    <property type="term" value="P:DNA repair"/>
    <property type="evidence" value="ECO:0007669"/>
    <property type="project" value="InterPro"/>
</dbReference>
<dbReference type="GO" id="GO:0070876">
    <property type="term" value="C:SOSS complex"/>
    <property type="evidence" value="ECO:0007669"/>
    <property type="project" value="InterPro"/>
</dbReference>
<dbReference type="Pfam" id="PF15925">
    <property type="entry name" value="SOSSC"/>
    <property type="match status" value="1"/>
</dbReference>
<proteinExistence type="inferred from homology"/>
<keyword evidence="3" id="KW-0812">Transmembrane</keyword>
<name>A0A812BPX0_ACAPH</name>
<dbReference type="EMBL" id="CAHIKZ030000921">
    <property type="protein sequence ID" value="CAE1245196.1"/>
    <property type="molecule type" value="Genomic_DNA"/>
</dbReference>
<keyword evidence="3" id="KW-0472">Membrane</keyword>
<protein>
    <submittedName>
        <fullName evidence="4">Uncharacterized protein</fullName>
    </submittedName>
</protein>
<evidence type="ECO:0000256" key="1">
    <source>
        <dbReference type="ARBA" id="ARBA00007829"/>
    </source>
</evidence>
<dbReference type="PANTHER" id="PTHR31526:SF2">
    <property type="entry name" value="SOSS COMPLEX SUBUNIT C"/>
    <property type="match status" value="1"/>
</dbReference>
<evidence type="ECO:0000256" key="2">
    <source>
        <dbReference type="SAM" id="MobiDB-lite"/>
    </source>
</evidence>